<feature type="domain" description="Peptidase C14 caspase" evidence="2">
    <location>
        <begin position="11"/>
        <end position="158"/>
    </location>
</feature>
<evidence type="ECO:0000256" key="1">
    <source>
        <dbReference type="ARBA" id="ARBA00009005"/>
    </source>
</evidence>
<name>B5YLF1_THAPS</name>
<dbReference type="InParanoid" id="B5YLF1"/>
<evidence type="ECO:0000313" key="3">
    <source>
        <dbReference type="EMBL" id="ACI64071.1"/>
    </source>
</evidence>
<dbReference type="GO" id="GO:0006508">
    <property type="term" value="P:proteolysis"/>
    <property type="evidence" value="ECO:0000318"/>
    <property type="project" value="GO_Central"/>
</dbReference>
<accession>B5YLF1</accession>
<dbReference type="RefSeq" id="XP_002295354.1">
    <property type="nucleotide sequence ID" value="XM_002295318.1"/>
</dbReference>
<dbReference type="PANTHER" id="PTHR48104">
    <property type="entry name" value="METACASPASE-4"/>
    <property type="match status" value="1"/>
</dbReference>
<sequence length="159" mass="17866">MTIVENPTGVKRAVLIGINYVGQQGQLSGCHNDVRNIQDFLQRVHGFQQHNMTVLMDDGRHKEPTYAKIMAAFDWIVKESMAGDTVWIHYSGHGGRVADQDGDEDDGYDETLIPVDFQRKGQIRDDDLLKHLVKPMRKGVVVTALMDCCHSGTVLDLPY</sequence>
<feature type="non-terminal residue" evidence="3">
    <location>
        <position position="159"/>
    </location>
</feature>
<dbReference type="GO" id="GO:0005737">
    <property type="term" value="C:cytoplasm"/>
    <property type="evidence" value="ECO:0000318"/>
    <property type="project" value="GO_Central"/>
</dbReference>
<dbReference type="EMBL" id="CP001159">
    <property type="protein sequence ID" value="ACI64071.1"/>
    <property type="molecule type" value="Genomic_DNA"/>
</dbReference>
<dbReference type="AlphaFoldDB" id="B5YLF1"/>
<dbReference type="InterPro" id="IPR011600">
    <property type="entry name" value="Pept_C14_caspase"/>
</dbReference>
<dbReference type="SUPFAM" id="SSF52129">
    <property type="entry name" value="Caspase-like"/>
    <property type="match status" value="1"/>
</dbReference>
<dbReference type="GeneID" id="7450918"/>
<organism evidence="3 4">
    <name type="scientific">Thalassiosira pseudonana</name>
    <name type="common">Marine diatom</name>
    <name type="synonym">Cyclotella nana</name>
    <dbReference type="NCBI Taxonomy" id="35128"/>
    <lineage>
        <taxon>Eukaryota</taxon>
        <taxon>Sar</taxon>
        <taxon>Stramenopiles</taxon>
        <taxon>Ochrophyta</taxon>
        <taxon>Bacillariophyta</taxon>
        <taxon>Coscinodiscophyceae</taxon>
        <taxon>Thalassiosirophycidae</taxon>
        <taxon>Thalassiosirales</taxon>
        <taxon>Thalassiosiraceae</taxon>
        <taxon>Thalassiosira</taxon>
    </lineage>
</organism>
<dbReference type="eggNOG" id="KOG1546">
    <property type="taxonomic scope" value="Eukaryota"/>
</dbReference>
<comment type="similarity">
    <text evidence="1">Belongs to the peptidase C14B family.</text>
</comment>
<keyword evidence="4" id="KW-1185">Reference proteome</keyword>
<evidence type="ECO:0000259" key="2">
    <source>
        <dbReference type="Pfam" id="PF00656"/>
    </source>
</evidence>
<dbReference type="HOGENOM" id="CLU_029389_2_3_1"/>
<dbReference type="InterPro" id="IPR029030">
    <property type="entry name" value="Caspase-like_dom_sf"/>
</dbReference>
<dbReference type="Pfam" id="PF00656">
    <property type="entry name" value="Peptidase_C14"/>
    <property type="match status" value="1"/>
</dbReference>
<dbReference type="PaxDb" id="35128-Thaps38187"/>
<proteinExistence type="inferred from homology"/>
<dbReference type="OMA" id="WIVKESM"/>
<dbReference type="Gene3D" id="3.40.50.12660">
    <property type="match status" value="1"/>
</dbReference>
<evidence type="ECO:0000313" key="4">
    <source>
        <dbReference type="Proteomes" id="UP000001449"/>
    </source>
</evidence>
<reference evidence="3 4" key="2">
    <citation type="journal article" date="2008" name="Nature">
        <title>The Phaeodactylum genome reveals the evolutionary history of diatom genomes.</title>
        <authorList>
            <person name="Bowler C."/>
            <person name="Allen A.E."/>
            <person name="Badger J.H."/>
            <person name="Grimwood J."/>
            <person name="Jabbari K."/>
            <person name="Kuo A."/>
            <person name="Maheswari U."/>
            <person name="Martens C."/>
            <person name="Maumus F."/>
            <person name="Otillar R.P."/>
            <person name="Rayko E."/>
            <person name="Salamov A."/>
            <person name="Vandepoele K."/>
            <person name="Beszteri B."/>
            <person name="Gruber A."/>
            <person name="Heijde M."/>
            <person name="Katinka M."/>
            <person name="Mock T."/>
            <person name="Valentin K."/>
            <person name="Verret F."/>
            <person name="Berges J.A."/>
            <person name="Brownlee C."/>
            <person name="Cadoret J.P."/>
            <person name="Chiovitti A."/>
            <person name="Choi C.J."/>
            <person name="Coesel S."/>
            <person name="De Martino A."/>
            <person name="Detter J.C."/>
            <person name="Durkin C."/>
            <person name="Falciatore A."/>
            <person name="Fournet J."/>
            <person name="Haruta M."/>
            <person name="Huysman M.J."/>
            <person name="Jenkins B.D."/>
            <person name="Jiroutova K."/>
            <person name="Jorgensen R.E."/>
            <person name="Joubert Y."/>
            <person name="Kaplan A."/>
            <person name="Kroger N."/>
            <person name="Kroth P.G."/>
            <person name="La Roche J."/>
            <person name="Lindquist E."/>
            <person name="Lommer M."/>
            <person name="Martin-Jezequel V."/>
            <person name="Lopez P.J."/>
            <person name="Lucas S."/>
            <person name="Mangogna M."/>
            <person name="McGinnis K."/>
            <person name="Medlin L.K."/>
            <person name="Montsant A."/>
            <person name="Oudot-Le Secq M.P."/>
            <person name="Napoli C."/>
            <person name="Obornik M."/>
            <person name="Parker M.S."/>
            <person name="Petit J.L."/>
            <person name="Porcel B.M."/>
            <person name="Poulsen N."/>
            <person name="Robison M."/>
            <person name="Rychlewski L."/>
            <person name="Rynearson T.A."/>
            <person name="Schmutz J."/>
            <person name="Shapiro H."/>
            <person name="Siaut M."/>
            <person name="Stanley M."/>
            <person name="Sussman M.R."/>
            <person name="Taylor A.R."/>
            <person name="Vardi A."/>
            <person name="von Dassow P."/>
            <person name="Vyverman W."/>
            <person name="Willis A."/>
            <person name="Wyrwicz L.S."/>
            <person name="Rokhsar D.S."/>
            <person name="Weissenbach J."/>
            <person name="Armbrust E.V."/>
            <person name="Green B.R."/>
            <person name="Van de Peer Y."/>
            <person name="Grigoriev I.V."/>
        </authorList>
    </citation>
    <scope>NUCLEOTIDE SEQUENCE [LARGE SCALE GENOMIC DNA]</scope>
    <source>
        <strain evidence="3 4">CCMP1335</strain>
    </source>
</reference>
<dbReference type="InterPro" id="IPR050452">
    <property type="entry name" value="Metacaspase"/>
</dbReference>
<gene>
    <name evidence="3" type="ORF">THAPS_38187</name>
</gene>
<protein>
    <submittedName>
        <fullName evidence="3">Metacaspase-like protein</fullName>
    </submittedName>
</protein>
<dbReference type="PANTHER" id="PTHR48104:SF30">
    <property type="entry name" value="METACASPASE-1"/>
    <property type="match status" value="1"/>
</dbReference>
<reference evidence="3 4" key="1">
    <citation type="journal article" date="2004" name="Science">
        <title>The genome of the diatom Thalassiosira pseudonana: ecology, evolution, and metabolism.</title>
        <authorList>
            <person name="Armbrust E.V."/>
            <person name="Berges J.A."/>
            <person name="Bowler C."/>
            <person name="Green B.R."/>
            <person name="Martinez D."/>
            <person name="Putnam N.H."/>
            <person name="Zhou S."/>
            <person name="Allen A.E."/>
            <person name="Apt K.E."/>
            <person name="Bechner M."/>
            <person name="Brzezinski M.A."/>
            <person name="Chaal B.K."/>
            <person name="Chiovitti A."/>
            <person name="Davis A.K."/>
            <person name="Demarest M.S."/>
            <person name="Detter J.C."/>
            <person name="Glavina T."/>
            <person name="Goodstein D."/>
            <person name="Hadi M.Z."/>
            <person name="Hellsten U."/>
            <person name="Hildebrand M."/>
            <person name="Jenkins B.D."/>
            <person name="Jurka J."/>
            <person name="Kapitonov V.V."/>
            <person name="Kroger N."/>
            <person name="Lau W.W."/>
            <person name="Lane T.W."/>
            <person name="Larimer F.W."/>
            <person name="Lippmeier J.C."/>
            <person name="Lucas S."/>
            <person name="Medina M."/>
            <person name="Montsant A."/>
            <person name="Obornik M."/>
            <person name="Parker M.S."/>
            <person name="Palenik B."/>
            <person name="Pazour G.J."/>
            <person name="Richardson P.M."/>
            <person name="Rynearson T.A."/>
            <person name="Saito M.A."/>
            <person name="Schwartz D.C."/>
            <person name="Thamatrakoln K."/>
            <person name="Valentin K."/>
            <person name="Vardi A."/>
            <person name="Wilkerson F.P."/>
            <person name="Rokhsar D.S."/>
        </authorList>
    </citation>
    <scope>NUCLEOTIDE SEQUENCE [LARGE SCALE GENOMIC DNA]</scope>
    <source>
        <strain evidence="3 4">CCMP1335</strain>
    </source>
</reference>
<dbReference type="GO" id="GO:0004197">
    <property type="term" value="F:cysteine-type endopeptidase activity"/>
    <property type="evidence" value="ECO:0000318"/>
    <property type="project" value="GO_Central"/>
</dbReference>
<dbReference type="Proteomes" id="UP000001449">
    <property type="component" value="Chromosome 18"/>
</dbReference>
<dbReference type="KEGG" id="tps:THAPS_38187"/>